<proteinExistence type="predicted"/>
<organism evidence="2 3">
    <name type="scientific">Trichogramma kaykai</name>
    <dbReference type="NCBI Taxonomy" id="54128"/>
    <lineage>
        <taxon>Eukaryota</taxon>
        <taxon>Metazoa</taxon>
        <taxon>Ecdysozoa</taxon>
        <taxon>Arthropoda</taxon>
        <taxon>Hexapoda</taxon>
        <taxon>Insecta</taxon>
        <taxon>Pterygota</taxon>
        <taxon>Neoptera</taxon>
        <taxon>Endopterygota</taxon>
        <taxon>Hymenoptera</taxon>
        <taxon>Apocrita</taxon>
        <taxon>Proctotrupomorpha</taxon>
        <taxon>Chalcidoidea</taxon>
        <taxon>Trichogrammatidae</taxon>
        <taxon>Trichogramma</taxon>
    </lineage>
</organism>
<protein>
    <submittedName>
        <fullName evidence="2">Uncharacterized protein</fullName>
    </submittedName>
</protein>
<dbReference type="Proteomes" id="UP001627154">
    <property type="component" value="Unassembled WGS sequence"/>
</dbReference>
<evidence type="ECO:0000313" key="2">
    <source>
        <dbReference type="EMBL" id="KAL3386218.1"/>
    </source>
</evidence>
<comment type="caution">
    <text evidence="2">The sequence shown here is derived from an EMBL/GenBank/DDBJ whole genome shotgun (WGS) entry which is preliminary data.</text>
</comment>
<evidence type="ECO:0000256" key="1">
    <source>
        <dbReference type="SAM" id="MobiDB-lite"/>
    </source>
</evidence>
<gene>
    <name evidence="2" type="ORF">TKK_018409</name>
</gene>
<reference evidence="2 3" key="1">
    <citation type="journal article" date="2024" name="bioRxiv">
        <title>A reference genome for Trichogramma kaykai: A tiny desert-dwelling parasitoid wasp with competing sex-ratio distorters.</title>
        <authorList>
            <person name="Culotta J."/>
            <person name="Lindsey A.R."/>
        </authorList>
    </citation>
    <scope>NUCLEOTIDE SEQUENCE [LARGE SCALE GENOMIC DNA]</scope>
    <source>
        <strain evidence="2 3">KSX58</strain>
    </source>
</reference>
<sequence length="92" mass="10912">MSKRERKAFNESLDEENAVVRNSLANWKQYRDKKFGPLPPRETETEFYRRLTDGQIPYLVPYTGRGDEEQNEDDKVEEVKEIDKVDEVDENS</sequence>
<dbReference type="AlphaFoldDB" id="A0ABD2VZU5"/>
<evidence type="ECO:0000313" key="3">
    <source>
        <dbReference type="Proteomes" id="UP001627154"/>
    </source>
</evidence>
<feature type="region of interest" description="Disordered" evidence="1">
    <location>
        <begin position="58"/>
        <end position="92"/>
    </location>
</feature>
<name>A0ABD2VZU5_9HYME</name>
<dbReference type="EMBL" id="JBJJXI010000148">
    <property type="protein sequence ID" value="KAL3386218.1"/>
    <property type="molecule type" value="Genomic_DNA"/>
</dbReference>
<keyword evidence="3" id="KW-1185">Reference proteome</keyword>
<accession>A0ABD2VZU5</accession>